<evidence type="ECO:0000256" key="3">
    <source>
        <dbReference type="ARBA" id="ARBA00022705"/>
    </source>
</evidence>
<accession>A0A367LBA7</accession>
<dbReference type="GO" id="GO:0003677">
    <property type="term" value="F:DNA binding"/>
    <property type="evidence" value="ECO:0007669"/>
    <property type="project" value="UniProtKB-KW"/>
</dbReference>
<keyword evidence="5" id="KW-0539">Nucleus</keyword>
<comment type="caution">
    <text evidence="8">The sequence shown here is derived from an EMBL/GenBank/DDBJ whole genome shotgun (WGS) entry which is preliminary data.</text>
</comment>
<comment type="similarity">
    <text evidence="2">Belongs to the ORC6 family.</text>
</comment>
<protein>
    <recommendedName>
        <fullName evidence="7">ORC6 first cyclin-like domain-containing protein</fullName>
    </recommendedName>
</protein>
<keyword evidence="3" id="KW-0235">DNA replication</keyword>
<reference evidence="8 9" key="1">
    <citation type="journal article" date="2015" name="BMC Genomics">
        <title>Insights from the genome of Ophiocordyceps polyrhachis-furcata to pathogenicity and host specificity in insect fungi.</title>
        <authorList>
            <person name="Wichadakul D."/>
            <person name="Kobmoo N."/>
            <person name="Ingsriswang S."/>
            <person name="Tangphatsornruang S."/>
            <person name="Chantasingh D."/>
            <person name="Luangsa-ard J.J."/>
            <person name="Eurwilaichitr L."/>
        </authorList>
    </citation>
    <scope>NUCLEOTIDE SEQUENCE [LARGE SCALE GENOMIC DNA]</scope>
    <source>
        <strain evidence="8 9">BCC 54312</strain>
    </source>
</reference>
<evidence type="ECO:0000313" key="9">
    <source>
        <dbReference type="Proteomes" id="UP000253664"/>
    </source>
</evidence>
<feature type="region of interest" description="Disordered" evidence="6">
    <location>
        <begin position="103"/>
        <end position="147"/>
    </location>
</feature>
<dbReference type="STRING" id="1330021.A0A367LBA7"/>
<evidence type="ECO:0000256" key="2">
    <source>
        <dbReference type="ARBA" id="ARBA00010840"/>
    </source>
</evidence>
<evidence type="ECO:0000256" key="4">
    <source>
        <dbReference type="ARBA" id="ARBA00023125"/>
    </source>
</evidence>
<evidence type="ECO:0000256" key="1">
    <source>
        <dbReference type="ARBA" id="ARBA00004123"/>
    </source>
</evidence>
<gene>
    <name evidence="8" type="ORF">L249_7177</name>
</gene>
<name>A0A367LBA7_9HYPO</name>
<proteinExistence type="inferred from homology"/>
<dbReference type="Proteomes" id="UP000253664">
    <property type="component" value="Unassembled WGS sequence"/>
</dbReference>
<evidence type="ECO:0000313" key="8">
    <source>
        <dbReference type="EMBL" id="RCI11696.1"/>
    </source>
</evidence>
<dbReference type="AlphaFoldDB" id="A0A367LBA7"/>
<dbReference type="EMBL" id="LKCN02000010">
    <property type="protein sequence ID" value="RCI11696.1"/>
    <property type="molecule type" value="Genomic_DNA"/>
</dbReference>
<feature type="domain" description="ORC6 first cyclin-like" evidence="7">
    <location>
        <begin position="10"/>
        <end position="94"/>
    </location>
</feature>
<dbReference type="Pfam" id="PF05460">
    <property type="entry name" value="ORC6"/>
    <property type="match status" value="1"/>
</dbReference>
<organism evidence="8 9">
    <name type="scientific">Ophiocordyceps polyrhachis-furcata BCC 54312</name>
    <dbReference type="NCBI Taxonomy" id="1330021"/>
    <lineage>
        <taxon>Eukaryota</taxon>
        <taxon>Fungi</taxon>
        <taxon>Dikarya</taxon>
        <taxon>Ascomycota</taxon>
        <taxon>Pezizomycotina</taxon>
        <taxon>Sordariomycetes</taxon>
        <taxon>Hypocreomycetidae</taxon>
        <taxon>Hypocreales</taxon>
        <taxon>Ophiocordycipitaceae</taxon>
        <taxon>Ophiocordyceps</taxon>
    </lineage>
</organism>
<comment type="subcellular location">
    <subcellularLocation>
        <location evidence="1">Nucleus</location>
    </subcellularLocation>
</comment>
<sequence length="378" mass="41345">MNKQLEQALLSLMPAHGSDLPPSLVEQAASLLAQSRNRASALKADEEIARPYACANIACERLKTTLDLPPIEPRPPIPPRLYKRLYTHLDNILPITASRGNLRRKQVSSTPARMPTGEALVSGTPSAKTVAETPTRWSRRRRRAGEGDDDVLAPGELYPWMIPVVRFLCAEAGIAKFAPTVLAGIAFVQRQQGTAVGVGATGLVAALFHHVVTRLRTWSRADEEAAAAAAAAAAVDREACANEVIANLGRARNRVQHTKSDEADFWRGWKTIQLDELDSILAGHEDWLDGDWFTGISDVVVVVGRTGTNADGFSLDGHGEAGGGHSFRADTMFQEQHDFLSQRRRAEYRLWREKILAKMDRSLRGAGHEGTKPSAARR</sequence>
<dbReference type="InterPro" id="IPR008721">
    <property type="entry name" value="ORC6_cyclin_first"/>
</dbReference>
<dbReference type="OrthoDB" id="5367324at2759"/>
<dbReference type="GO" id="GO:0006260">
    <property type="term" value="P:DNA replication"/>
    <property type="evidence" value="ECO:0007669"/>
    <property type="project" value="UniProtKB-KW"/>
</dbReference>
<evidence type="ECO:0000256" key="5">
    <source>
        <dbReference type="ARBA" id="ARBA00023242"/>
    </source>
</evidence>
<keyword evidence="4" id="KW-0238">DNA-binding</keyword>
<evidence type="ECO:0000259" key="7">
    <source>
        <dbReference type="Pfam" id="PF05460"/>
    </source>
</evidence>
<evidence type="ECO:0000256" key="6">
    <source>
        <dbReference type="SAM" id="MobiDB-lite"/>
    </source>
</evidence>
<keyword evidence="9" id="KW-1185">Reference proteome</keyword>
<dbReference type="GO" id="GO:0005664">
    <property type="term" value="C:nuclear origin of replication recognition complex"/>
    <property type="evidence" value="ECO:0007669"/>
    <property type="project" value="InterPro"/>
</dbReference>